<feature type="domain" description="Gcp-like" evidence="2">
    <location>
        <begin position="34"/>
        <end position="237"/>
    </location>
</feature>
<protein>
    <submittedName>
        <fullName evidence="3">tRNA (Adenosine(37)-N6)-threonylcarbamoyltransferase complex dimerization subunit type 1 TsaB</fullName>
    </submittedName>
</protein>
<dbReference type="CDD" id="cd24032">
    <property type="entry name" value="ASKHA_NBD_TsaB"/>
    <property type="match status" value="1"/>
</dbReference>
<reference evidence="3 4" key="1">
    <citation type="submission" date="2020-02" db="EMBL/GenBank/DDBJ databases">
        <authorList>
            <person name="Kim Y.B."/>
            <person name="Roh S.W."/>
        </authorList>
    </citation>
    <scope>NUCLEOTIDE SEQUENCE [LARGE SCALE GENOMIC DNA]</scope>
    <source>
        <strain evidence="3 4">DSM 103574</strain>
    </source>
</reference>
<feature type="region of interest" description="Disordered" evidence="1">
    <location>
        <begin position="236"/>
        <end position="264"/>
    </location>
</feature>
<evidence type="ECO:0000313" key="4">
    <source>
        <dbReference type="Proteomes" id="UP000466848"/>
    </source>
</evidence>
<dbReference type="GO" id="GO:0016740">
    <property type="term" value="F:transferase activity"/>
    <property type="evidence" value="ECO:0007669"/>
    <property type="project" value="UniProtKB-KW"/>
</dbReference>
<evidence type="ECO:0000259" key="2">
    <source>
        <dbReference type="Pfam" id="PF00814"/>
    </source>
</evidence>
<name>A0A858BXU7_9FIRM</name>
<dbReference type="Pfam" id="PF00814">
    <property type="entry name" value="TsaD"/>
    <property type="match status" value="1"/>
</dbReference>
<sequence>MNILAIETTGASASVAVIDEQGQIFEVRSSETLNHLQVLMPMVGEILEKSKLQINNLTAIAASQGPGSFTGIRIGVSTARALAQALELPCIGVPTLETFLYNGERQKGIYCPIFNARRGQVYGGAYRWREDGTPVEVVKGSACLLAQLLENLQEVLGAQSAEITFFGDGVEAYAAQIEQWQNSSLNSNIRVKFAEPGIRYQNASSVAKLALELYKKGEVCSPQALTPNYMRKAEAERKLEEAEAERKRQEAQNLPVNVQMESGE</sequence>
<dbReference type="KEGG" id="abut:Ami103574_14385"/>
<dbReference type="RefSeq" id="WP_163067645.1">
    <property type="nucleotide sequence ID" value="NZ_CP048649.1"/>
</dbReference>
<dbReference type="PANTHER" id="PTHR11735">
    <property type="entry name" value="TRNA N6-ADENOSINE THREONYLCARBAMOYLTRANSFERASE"/>
    <property type="match status" value="1"/>
</dbReference>
<dbReference type="EMBL" id="CP048649">
    <property type="protein sequence ID" value="QIB70407.1"/>
    <property type="molecule type" value="Genomic_DNA"/>
</dbReference>
<keyword evidence="4" id="KW-1185">Reference proteome</keyword>
<dbReference type="Gene3D" id="3.30.420.40">
    <property type="match status" value="2"/>
</dbReference>
<evidence type="ECO:0000256" key="1">
    <source>
        <dbReference type="SAM" id="MobiDB-lite"/>
    </source>
</evidence>
<dbReference type="InterPro" id="IPR043129">
    <property type="entry name" value="ATPase_NBD"/>
</dbReference>
<keyword evidence="3" id="KW-0808">Transferase</keyword>
<dbReference type="InterPro" id="IPR000905">
    <property type="entry name" value="Gcp-like_dom"/>
</dbReference>
<dbReference type="NCBIfam" id="TIGR03725">
    <property type="entry name" value="T6A_YeaZ"/>
    <property type="match status" value="1"/>
</dbReference>
<dbReference type="InterPro" id="IPR022496">
    <property type="entry name" value="T6A_TsaB"/>
</dbReference>
<dbReference type="GO" id="GO:0002949">
    <property type="term" value="P:tRNA threonylcarbamoyladenosine modification"/>
    <property type="evidence" value="ECO:0007669"/>
    <property type="project" value="InterPro"/>
</dbReference>
<accession>A0A858BXU7</accession>
<dbReference type="PANTHER" id="PTHR11735:SF11">
    <property type="entry name" value="TRNA THREONYLCARBAMOYLADENOSINE BIOSYNTHESIS PROTEIN TSAB"/>
    <property type="match status" value="1"/>
</dbReference>
<dbReference type="AlphaFoldDB" id="A0A858BXU7"/>
<organism evidence="3 4">
    <name type="scientific">Aminipila butyrica</name>
    <dbReference type="NCBI Taxonomy" id="433296"/>
    <lineage>
        <taxon>Bacteria</taxon>
        <taxon>Bacillati</taxon>
        <taxon>Bacillota</taxon>
        <taxon>Clostridia</taxon>
        <taxon>Peptostreptococcales</taxon>
        <taxon>Anaerovoracaceae</taxon>
        <taxon>Aminipila</taxon>
    </lineage>
</organism>
<evidence type="ECO:0000313" key="3">
    <source>
        <dbReference type="EMBL" id="QIB70407.1"/>
    </source>
</evidence>
<dbReference type="GO" id="GO:0005829">
    <property type="term" value="C:cytosol"/>
    <property type="evidence" value="ECO:0007669"/>
    <property type="project" value="TreeGrafter"/>
</dbReference>
<feature type="compositionally biased region" description="Polar residues" evidence="1">
    <location>
        <begin position="252"/>
        <end position="264"/>
    </location>
</feature>
<proteinExistence type="predicted"/>
<dbReference type="SUPFAM" id="SSF53067">
    <property type="entry name" value="Actin-like ATPase domain"/>
    <property type="match status" value="2"/>
</dbReference>
<dbReference type="Proteomes" id="UP000466848">
    <property type="component" value="Chromosome"/>
</dbReference>
<gene>
    <name evidence="3" type="primary">tsaB</name>
    <name evidence="3" type="ORF">Ami103574_14385</name>
</gene>
<feature type="compositionally biased region" description="Basic and acidic residues" evidence="1">
    <location>
        <begin position="236"/>
        <end position="250"/>
    </location>
</feature>